<dbReference type="EMBL" id="JBBHJY010000012">
    <property type="protein sequence ID" value="MEJ6011955.1"/>
    <property type="molecule type" value="Genomic_DNA"/>
</dbReference>
<dbReference type="InterPro" id="IPR050816">
    <property type="entry name" value="Flavin-dep_Halogenase_NPB"/>
</dbReference>
<gene>
    <name evidence="1" type="ORF">WG900_18790</name>
</gene>
<dbReference type="Proteomes" id="UP001379235">
    <property type="component" value="Unassembled WGS sequence"/>
</dbReference>
<proteinExistence type="predicted"/>
<dbReference type="PANTHER" id="PTHR43747">
    <property type="entry name" value="FAD-BINDING PROTEIN"/>
    <property type="match status" value="1"/>
</dbReference>
<protein>
    <submittedName>
        <fullName evidence="1">Tryptophan halogenase family protein</fullName>
    </submittedName>
</protein>
<accession>A0ABU8SDB7</accession>
<sequence>MSSAVEQVVIVGGGTAGWLSAALLAARHPQLAITLVEAPDIPTIGVGEGTWPTMRETLATIGIPESEFLRECDASFKQGSRFDGWLDGRAGDSYLHPFTPPPSGDMRDLLAAWQASVPDRCFAEAMTAQHAASARNLAPRQRAMPHYAGALNYGYHLDAGKFAALLARHAVGRLGVRHVSAAVTGVVAGEGGDIAALEFSGHEPLAGDLFIDCSGQAAILIGGHCGAAWIDRSDVSFNDRALALQVPVAADSAVASQTNATAHEAGWLWDIALPSRRGIGCVYSSRHLSDDRAAQILKDYVGAKVPGVDPASLHPRKLAFATGHRDRFWAGNCLAVGLSAGFIEPLEASAIVLIELSIKALADNFPQSRAAMDIHAERFNDLFRYRWDRIVEFLKLHYVLSRRSEPYWLAQRAPETIPARLAECLTLWRDQPPSTWDLPRVDEIFSAASQQYVLYGMGFALPAHAGNPSPAALAKLAEVRDRSRALAAALPANRDYFTAAAAQMRAAQGELASQ</sequence>
<dbReference type="RefSeq" id="WP_339969688.1">
    <property type="nucleotide sequence ID" value="NZ_JBBHJY010000012.1"/>
</dbReference>
<dbReference type="InterPro" id="IPR033856">
    <property type="entry name" value="Trp_halogen"/>
</dbReference>
<evidence type="ECO:0000313" key="1">
    <source>
        <dbReference type="EMBL" id="MEJ6011955.1"/>
    </source>
</evidence>
<dbReference type="Pfam" id="PF04820">
    <property type="entry name" value="Trp_halogenase"/>
    <property type="match status" value="1"/>
</dbReference>
<dbReference type="SUPFAM" id="SSF51905">
    <property type="entry name" value="FAD/NAD(P)-binding domain"/>
    <property type="match status" value="1"/>
</dbReference>
<organism evidence="1 2">
    <name type="scientific">Novosphingobium aquae</name>
    <dbReference type="NCBI Taxonomy" id="3133435"/>
    <lineage>
        <taxon>Bacteria</taxon>
        <taxon>Pseudomonadati</taxon>
        <taxon>Pseudomonadota</taxon>
        <taxon>Alphaproteobacteria</taxon>
        <taxon>Sphingomonadales</taxon>
        <taxon>Sphingomonadaceae</taxon>
        <taxon>Novosphingobium</taxon>
    </lineage>
</organism>
<keyword evidence="2" id="KW-1185">Reference proteome</keyword>
<name>A0ABU8SDB7_9SPHN</name>
<dbReference type="InterPro" id="IPR006905">
    <property type="entry name" value="Flavin_halogenase"/>
</dbReference>
<dbReference type="Gene3D" id="3.50.50.60">
    <property type="entry name" value="FAD/NAD(P)-binding domain"/>
    <property type="match status" value="1"/>
</dbReference>
<dbReference type="PIRSF" id="PIRSF011396">
    <property type="entry name" value="Trp_halogenase"/>
    <property type="match status" value="1"/>
</dbReference>
<evidence type="ECO:0000313" key="2">
    <source>
        <dbReference type="Proteomes" id="UP001379235"/>
    </source>
</evidence>
<dbReference type="InterPro" id="IPR036188">
    <property type="entry name" value="FAD/NAD-bd_sf"/>
</dbReference>
<reference evidence="1 2" key="1">
    <citation type="submission" date="2024-03" db="EMBL/GenBank/DDBJ databases">
        <authorList>
            <person name="Jo J.-H."/>
        </authorList>
    </citation>
    <scope>NUCLEOTIDE SEQUENCE [LARGE SCALE GENOMIC DNA]</scope>
    <source>
        <strain evidence="1 2">AS3R-12</strain>
    </source>
</reference>
<comment type="caution">
    <text evidence="1">The sequence shown here is derived from an EMBL/GenBank/DDBJ whole genome shotgun (WGS) entry which is preliminary data.</text>
</comment>
<dbReference type="PANTHER" id="PTHR43747:SF4">
    <property type="entry name" value="FLAVIN-DEPENDENT TRYPTOPHAN HALOGENASE"/>
    <property type="match status" value="1"/>
</dbReference>